<dbReference type="RefSeq" id="WP_036944920.1">
    <property type="nucleotide sequence ID" value="NZ_JQKC01000038.1"/>
</dbReference>
<evidence type="ECO:0000256" key="3">
    <source>
        <dbReference type="ARBA" id="ARBA00022691"/>
    </source>
</evidence>
<keyword evidence="4" id="KW-0680">Restriction system</keyword>
<dbReference type="GO" id="GO:0009307">
    <property type="term" value="P:DNA restriction-modification system"/>
    <property type="evidence" value="ECO:0007669"/>
    <property type="project" value="UniProtKB-KW"/>
</dbReference>
<evidence type="ECO:0000256" key="5">
    <source>
        <dbReference type="PROSITE-ProRule" id="PRU01016"/>
    </source>
</evidence>
<reference evidence="9" key="1">
    <citation type="submission" date="2015-07" db="EMBL/GenBank/DDBJ databases">
        <title>Near-Complete Genome Sequence of the Cellulolytic Bacterium Bacteroides (Pseudobacteroides) cellulosolvens ATCC 35603.</title>
        <authorList>
            <person name="Dassa B."/>
            <person name="Utturkar S.M."/>
            <person name="Klingeman D.M."/>
            <person name="Hurt R.A."/>
            <person name="Keller M."/>
            <person name="Xu J."/>
            <person name="Reddy Y.H.K."/>
            <person name="Borovok I."/>
            <person name="Grinberg I.R."/>
            <person name="Lamed R."/>
            <person name="Zhivin O."/>
            <person name="Bayer E.A."/>
            <person name="Brown S.D."/>
        </authorList>
    </citation>
    <scope>NUCLEOTIDE SEQUENCE [LARGE SCALE GENOMIC DNA]</scope>
    <source>
        <strain evidence="9">DSM 2933</strain>
    </source>
</reference>
<evidence type="ECO:0000256" key="2">
    <source>
        <dbReference type="ARBA" id="ARBA00022679"/>
    </source>
</evidence>
<evidence type="ECO:0000256" key="1">
    <source>
        <dbReference type="ARBA" id="ARBA00022603"/>
    </source>
</evidence>
<dbReference type="Proteomes" id="UP000036923">
    <property type="component" value="Unassembled WGS sequence"/>
</dbReference>
<dbReference type="SUPFAM" id="SSF53335">
    <property type="entry name" value="S-adenosyl-L-methionine-dependent methyltransferases"/>
    <property type="match status" value="1"/>
</dbReference>
<dbReference type="EMBL" id="LGTC01000001">
    <property type="protein sequence ID" value="KNY30225.1"/>
    <property type="molecule type" value="Genomic_DNA"/>
</dbReference>
<dbReference type="PANTHER" id="PTHR46098">
    <property type="entry name" value="TRNA (CYTOSINE(38)-C(5))-METHYLTRANSFERASE"/>
    <property type="match status" value="1"/>
</dbReference>
<dbReference type="Gene3D" id="3.40.50.150">
    <property type="entry name" value="Vaccinia Virus protein VP39"/>
    <property type="match status" value="1"/>
</dbReference>
<dbReference type="REBASE" id="129468">
    <property type="entry name" value="M.Pce2933ORF5502P"/>
</dbReference>
<dbReference type="Pfam" id="PF00145">
    <property type="entry name" value="DNA_methylase"/>
    <property type="match status" value="1"/>
</dbReference>
<keyword evidence="2 5" id="KW-0808">Transferase</keyword>
<dbReference type="Gene3D" id="3.90.120.10">
    <property type="entry name" value="DNA Methylase, subunit A, domain 2"/>
    <property type="match status" value="1"/>
</dbReference>
<sequence>MKKFNNLKFIDLFAGIGGFRLAMDHYGGKCVFSSEIDEQACITYEANYGEKPSGDITKIKSHEIPSHDILCGGFPCQAFSISGKQKGFEDTRGTLFFEIARITEFHKPLLLFLENVKNLVRHDGGKTFNHMLGILDSLGYTVFYKILNAGNYGVPQFRERVYMLCFRKDLGVNKYQFPEPLNNHIYLQDILLPDNKTDKYVIKRDDMVLADNLSHNNQAKPIRIGTINKGGQGERIYSPYGHAITLSAHGGGAAAKTGAYLVNGRVRKLAPRECCLAQGFPDDFKIPVSDGQAYKQFGNSVAVPVLKSILKNVVELNELQSLILNTHSSI</sequence>
<dbReference type="GO" id="GO:0032259">
    <property type="term" value="P:methylation"/>
    <property type="evidence" value="ECO:0007669"/>
    <property type="project" value="UniProtKB-KW"/>
</dbReference>
<dbReference type="InterPro" id="IPR029063">
    <property type="entry name" value="SAM-dependent_MTases_sf"/>
</dbReference>
<proteinExistence type="inferred from homology"/>
<comment type="catalytic activity">
    <reaction evidence="7">
        <text>a 2'-deoxycytidine in DNA + S-adenosyl-L-methionine = a 5-methyl-2'-deoxycytidine in DNA + S-adenosyl-L-homocysteine + H(+)</text>
        <dbReference type="Rhea" id="RHEA:13681"/>
        <dbReference type="Rhea" id="RHEA-COMP:11369"/>
        <dbReference type="Rhea" id="RHEA-COMP:11370"/>
        <dbReference type="ChEBI" id="CHEBI:15378"/>
        <dbReference type="ChEBI" id="CHEBI:57856"/>
        <dbReference type="ChEBI" id="CHEBI:59789"/>
        <dbReference type="ChEBI" id="CHEBI:85452"/>
        <dbReference type="ChEBI" id="CHEBI:85454"/>
        <dbReference type="EC" id="2.1.1.37"/>
    </reaction>
</comment>
<dbReference type="STRING" id="398512.Bccel_5502"/>
<evidence type="ECO:0000256" key="7">
    <source>
        <dbReference type="RuleBase" id="RU000417"/>
    </source>
</evidence>
<comment type="similarity">
    <text evidence="5 6">Belongs to the class I-like SAM-binding methyltransferase superfamily. C5-methyltransferase family.</text>
</comment>
<dbReference type="GO" id="GO:0003886">
    <property type="term" value="F:DNA (cytosine-5-)-methyltransferase activity"/>
    <property type="evidence" value="ECO:0007669"/>
    <property type="project" value="UniProtKB-EC"/>
</dbReference>
<dbReference type="PRINTS" id="PR00105">
    <property type="entry name" value="C5METTRFRASE"/>
</dbReference>
<dbReference type="PANTHER" id="PTHR46098:SF1">
    <property type="entry name" value="TRNA (CYTOSINE(38)-C(5))-METHYLTRANSFERASE"/>
    <property type="match status" value="1"/>
</dbReference>
<organism evidence="8 9">
    <name type="scientific">Pseudobacteroides cellulosolvens ATCC 35603 = DSM 2933</name>
    <dbReference type="NCBI Taxonomy" id="398512"/>
    <lineage>
        <taxon>Bacteria</taxon>
        <taxon>Bacillati</taxon>
        <taxon>Bacillota</taxon>
        <taxon>Clostridia</taxon>
        <taxon>Eubacteriales</taxon>
        <taxon>Oscillospiraceae</taxon>
        <taxon>Pseudobacteroides</taxon>
    </lineage>
</organism>
<dbReference type="AlphaFoldDB" id="A0A0L6JXD2"/>
<comment type="caution">
    <text evidence="8">The sequence shown here is derived from an EMBL/GenBank/DDBJ whole genome shotgun (WGS) entry which is preliminary data.</text>
</comment>
<feature type="active site" evidence="5">
    <location>
        <position position="76"/>
    </location>
</feature>
<dbReference type="OrthoDB" id="9813719at2"/>
<dbReference type="PROSITE" id="PS51679">
    <property type="entry name" value="SAM_MT_C5"/>
    <property type="match status" value="1"/>
</dbReference>
<dbReference type="PATRIC" id="fig|398512.5.peg.5774"/>
<keyword evidence="3 5" id="KW-0949">S-adenosyl-L-methionine</keyword>
<dbReference type="PROSITE" id="PS00095">
    <property type="entry name" value="C5_MTASE_2"/>
    <property type="match status" value="1"/>
</dbReference>
<evidence type="ECO:0000313" key="8">
    <source>
        <dbReference type="EMBL" id="KNY30225.1"/>
    </source>
</evidence>
<dbReference type="InterPro" id="IPR031303">
    <property type="entry name" value="C5_meth_CS"/>
</dbReference>
<protein>
    <recommendedName>
        <fullName evidence="7">Cytosine-specific methyltransferase</fullName>
        <ecNumber evidence="7">2.1.1.37</ecNumber>
    </recommendedName>
</protein>
<gene>
    <name evidence="8" type="ORF">Bccel_5502</name>
</gene>
<dbReference type="PROSITE" id="PS00094">
    <property type="entry name" value="C5_MTASE_1"/>
    <property type="match status" value="1"/>
</dbReference>
<keyword evidence="9" id="KW-1185">Reference proteome</keyword>
<name>A0A0L6JXD2_9FIRM</name>
<dbReference type="EC" id="2.1.1.37" evidence="7"/>
<dbReference type="NCBIfam" id="TIGR00675">
    <property type="entry name" value="dcm"/>
    <property type="match status" value="1"/>
</dbReference>
<dbReference type="eggNOG" id="COG0270">
    <property type="taxonomic scope" value="Bacteria"/>
</dbReference>
<accession>A0A0L6JXD2</accession>
<evidence type="ECO:0000256" key="6">
    <source>
        <dbReference type="RuleBase" id="RU000416"/>
    </source>
</evidence>
<keyword evidence="1 5" id="KW-0489">Methyltransferase</keyword>
<dbReference type="InterPro" id="IPR001525">
    <property type="entry name" value="C5_MeTfrase"/>
</dbReference>
<dbReference type="InterPro" id="IPR018117">
    <property type="entry name" value="C5_DNA_meth_AS"/>
</dbReference>
<evidence type="ECO:0000256" key="4">
    <source>
        <dbReference type="ARBA" id="ARBA00022747"/>
    </source>
</evidence>
<evidence type="ECO:0000313" key="9">
    <source>
        <dbReference type="Proteomes" id="UP000036923"/>
    </source>
</evidence>
<dbReference type="CDD" id="cd00315">
    <property type="entry name" value="Cyt_C5_DNA_methylase"/>
    <property type="match status" value="1"/>
</dbReference>
<dbReference type="InterPro" id="IPR050750">
    <property type="entry name" value="C5-MTase"/>
</dbReference>